<name>A0ABD0NGQ6_CIRMR</name>
<feature type="region of interest" description="Disordered" evidence="1">
    <location>
        <begin position="56"/>
        <end position="128"/>
    </location>
</feature>
<feature type="non-terminal residue" evidence="2">
    <location>
        <position position="128"/>
    </location>
</feature>
<proteinExistence type="predicted"/>
<dbReference type="Proteomes" id="UP001529510">
    <property type="component" value="Unassembled WGS sequence"/>
</dbReference>
<evidence type="ECO:0000313" key="2">
    <source>
        <dbReference type="EMBL" id="KAL0161159.1"/>
    </source>
</evidence>
<dbReference type="EMBL" id="JAMKFB020000022">
    <property type="protein sequence ID" value="KAL0161159.1"/>
    <property type="molecule type" value="Genomic_DNA"/>
</dbReference>
<evidence type="ECO:0000256" key="1">
    <source>
        <dbReference type="SAM" id="MobiDB-lite"/>
    </source>
</evidence>
<accession>A0ABD0NGQ6</accession>
<organism evidence="2 3">
    <name type="scientific">Cirrhinus mrigala</name>
    <name type="common">Mrigala</name>
    <dbReference type="NCBI Taxonomy" id="683832"/>
    <lineage>
        <taxon>Eukaryota</taxon>
        <taxon>Metazoa</taxon>
        <taxon>Chordata</taxon>
        <taxon>Craniata</taxon>
        <taxon>Vertebrata</taxon>
        <taxon>Euteleostomi</taxon>
        <taxon>Actinopterygii</taxon>
        <taxon>Neopterygii</taxon>
        <taxon>Teleostei</taxon>
        <taxon>Ostariophysi</taxon>
        <taxon>Cypriniformes</taxon>
        <taxon>Cyprinidae</taxon>
        <taxon>Labeoninae</taxon>
        <taxon>Labeonini</taxon>
        <taxon>Cirrhinus</taxon>
    </lineage>
</organism>
<dbReference type="AlphaFoldDB" id="A0ABD0NGQ6"/>
<comment type="caution">
    <text evidence="2">The sequence shown here is derived from an EMBL/GenBank/DDBJ whole genome shotgun (WGS) entry which is preliminary data.</text>
</comment>
<protein>
    <submittedName>
        <fullName evidence="2">Uncharacterized protein</fullName>
    </submittedName>
</protein>
<sequence length="128" mass="13690">RCPGTLNLAKMRDAEKVCFLDAPISQVGLFGDIVEEFAQQFSTVKKQTETIKHILPRRAASASPAQPPKPAASTCSEPREAPCQDSSGPSASRSCSQTRPTVQFSQEDGTASPSTGYKEPLSGFKAFL</sequence>
<evidence type="ECO:0000313" key="3">
    <source>
        <dbReference type="Proteomes" id="UP001529510"/>
    </source>
</evidence>
<reference evidence="2 3" key="1">
    <citation type="submission" date="2024-05" db="EMBL/GenBank/DDBJ databases">
        <title>Genome sequencing and assembly of Indian major carp, Cirrhinus mrigala (Hamilton, 1822).</title>
        <authorList>
            <person name="Mohindra V."/>
            <person name="Chowdhury L.M."/>
            <person name="Lal K."/>
            <person name="Jena J.K."/>
        </authorList>
    </citation>
    <scope>NUCLEOTIDE SEQUENCE [LARGE SCALE GENOMIC DNA]</scope>
    <source>
        <strain evidence="2">CM1030</strain>
        <tissue evidence="2">Blood</tissue>
    </source>
</reference>
<feature type="compositionally biased region" description="Polar residues" evidence="1">
    <location>
        <begin position="84"/>
        <end position="115"/>
    </location>
</feature>
<gene>
    <name evidence="2" type="ORF">M9458_044884</name>
</gene>
<feature type="non-terminal residue" evidence="2">
    <location>
        <position position="1"/>
    </location>
</feature>
<keyword evidence="3" id="KW-1185">Reference proteome</keyword>